<keyword evidence="2" id="KW-0812">Transmembrane</keyword>
<dbReference type="OrthoDB" id="1757177at2"/>
<keyword evidence="3" id="KW-0132">Cell division</keyword>
<keyword evidence="3" id="KW-0131">Cell cycle</keyword>
<feature type="transmembrane region" description="Helical" evidence="2">
    <location>
        <begin position="38"/>
        <end position="60"/>
    </location>
</feature>
<keyword evidence="4" id="KW-1185">Reference proteome</keyword>
<evidence type="ECO:0000256" key="1">
    <source>
        <dbReference type="SAM" id="Coils"/>
    </source>
</evidence>
<accession>A0A1T5LSC3</accession>
<dbReference type="STRING" id="36842.SAMN02194393_03225"/>
<evidence type="ECO:0000256" key="2">
    <source>
        <dbReference type="SAM" id="Phobius"/>
    </source>
</evidence>
<dbReference type="AlphaFoldDB" id="A0A1T5LSC3"/>
<organism evidence="3 4">
    <name type="scientific">Maledivibacter halophilus</name>
    <dbReference type="NCBI Taxonomy" id="36842"/>
    <lineage>
        <taxon>Bacteria</taxon>
        <taxon>Bacillati</taxon>
        <taxon>Bacillota</taxon>
        <taxon>Clostridia</taxon>
        <taxon>Peptostreptococcales</taxon>
        <taxon>Caminicellaceae</taxon>
        <taxon>Maledivibacter</taxon>
    </lineage>
</organism>
<reference evidence="3 4" key="1">
    <citation type="submission" date="2017-02" db="EMBL/GenBank/DDBJ databases">
        <authorList>
            <person name="Peterson S.W."/>
        </authorList>
    </citation>
    <scope>NUCLEOTIDE SEQUENCE [LARGE SCALE GENOMIC DNA]</scope>
    <source>
        <strain evidence="3 4">M1</strain>
    </source>
</reference>
<feature type="coiled-coil region" evidence="1">
    <location>
        <begin position="65"/>
        <end position="99"/>
    </location>
</feature>
<dbReference type="RefSeq" id="WP_079492989.1">
    <property type="nucleotide sequence ID" value="NZ_FUZT01000008.1"/>
</dbReference>
<protein>
    <submittedName>
        <fullName evidence="3">Cell division protein FtsL</fullName>
    </submittedName>
</protein>
<gene>
    <name evidence="3" type="ORF">SAMN02194393_03225</name>
</gene>
<dbReference type="EMBL" id="FUZT01000008">
    <property type="protein sequence ID" value="SKC78862.1"/>
    <property type="molecule type" value="Genomic_DNA"/>
</dbReference>
<sequence>MLVAKKKYSYDDNRYSTENKENNRKSINNRRKKKSKNLFIKVSILFWVVVISSTFIFVLLRYTEITEARYDVLRLKKEIKELETHLQDVNAKYDSLTRSDIIEKAALEKVGMQYPKYEQMVFLDTEETEGVDFTVSDDSELTNEQVKEDKQDKKLFGFIKSSIRKLYYLLD</sequence>
<keyword evidence="1" id="KW-0175">Coiled coil</keyword>
<dbReference type="GO" id="GO:0051301">
    <property type="term" value="P:cell division"/>
    <property type="evidence" value="ECO:0007669"/>
    <property type="project" value="UniProtKB-KW"/>
</dbReference>
<keyword evidence="2" id="KW-1133">Transmembrane helix</keyword>
<dbReference type="Proteomes" id="UP000190285">
    <property type="component" value="Unassembled WGS sequence"/>
</dbReference>
<keyword evidence="2" id="KW-0472">Membrane</keyword>
<evidence type="ECO:0000313" key="4">
    <source>
        <dbReference type="Proteomes" id="UP000190285"/>
    </source>
</evidence>
<evidence type="ECO:0000313" key="3">
    <source>
        <dbReference type="EMBL" id="SKC78862.1"/>
    </source>
</evidence>
<proteinExistence type="predicted"/>
<name>A0A1T5LSC3_9FIRM</name>